<keyword evidence="5 7" id="KW-0547">Nucleotide-binding</keyword>
<evidence type="ECO:0000256" key="2">
    <source>
        <dbReference type="ARBA" id="ARBA00004752"/>
    </source>
</evidence>
<dbReference type="InterPro" id="IPR013221">
    <property type="entry name" value="Mur_ligase_cen"/>
</dbReference>
<evidence type="ECO:0000256" key="5">
    <source>
        <dbReference type="ARBA" id="ARBA00022741"/>
    </source>
</evidence>
<comment type="catalytic activity">
    <reaction evidence="7 8">
        <text>UDP-N-acetyl-alpha-D-muramoyl-L-alanine + D-glutamate + ATP = UDP-N-acetyl-alpha-D-muramoyl-L-alanyl-D-glutamate + ADP + phosphate + H(+)</text>
        <dbReference type="Rhea" id="RHEA:16429"/>
        <dbReference type="ChEBI" id="CHEBI:15378"/>
        <dbReference type="ChEBI" id="CHEBI:29986"/>
        <dbReference type="ChEBI" id="CHEBI:30616"/>
        <dbReference type="ChEBI" id="CHEBI:43474"/>
        <dbReference type="ChEBI" id="CHEBI:83898"/>
        <dbReference type="ChEBI" id="CHEBI:83900"/>
        <dbReference type="ChEBI" id="CHEBI:456216"/>
        <dbReference type="EC" id="6.3.2.9"/>
    </reaction>
</comment>
<dbReference type="STRING" id="489703.SAMN04488038_112178"/>
<comment type="pathway">
    <text evidence="2 7 8">Cell wall biogenesis; peptidoglycan biosynthesis.</text>
</comment>
<comment type="similarity">
    <text evidence="7">Belongs to the MurCDEF family.</text>
</comment>
<dbReference type="NCBIfam" id="TIGR01087">
    <property type="entry name" value="murD"/>
    <property type="match status" value="1"/>
</dbReference>
<dbReference type="Gene3D" id="3.40.50.720">
    <property type="entry name" value="NAD(P)-binding Rossmann-like Domain"/>
    <property type="match status" value="1"/>
</dbReference>
<keyword evidence="4 7" id="KW-0436">Ligase</keyword>
<keyword evidence="7 8" id="KW-0131">Cell cycle</keyword>
<keyword evidence="6 7" id="KW-0067">ATP-binding</keyword>
<dbReference type="GO" id="GO:0005524">
    <property type="term" value="F:ATP binding"/>
    <property type="evidence" value="ECO:0007669"/>
    <property type="project" value="UniProtKB-UniRule"/>
</dbReference>
<dbReference type="AlphaFoldDB" id="A0A1H9K1S5"/>
<keyword evidence="7 8" id="KW-0133">Cell shape</keyword>
<feature type="domain" description="Mur ligase C-terminal" evidence="9">
    <location>
        <begin position="320"/>
        <end position="432"/>
    </location>
</feature>
<feature type="binding site" evidence="7">
    <location>
        <begin position="123"/>
        <end position="129"/>
    </location>
    <ligand>
        <name>ATP</name>
        <dbReference type="ChEBI" id="CHEBI:30616"/>
    </ligand>
</feature>
<dbReference type="Proteomes" id="UP000199233">
    <property type="component" value="Unassembled WGS sequence"/>
</dbReference>
<keyword evidence="7 8" id="KW-0961">Cell wall biogenesis/degradation</keyword>
<dbReference type="Pfam" id="PF21799">
    <property type="entry name" value="MurD-like_N"/>
    <property type="match status" value="1"/>
</dbReference>
<proteinExistence type="inferred from homology"/>
<organism evidence="11 12">
    <name type="scientific">Solimonas aquatica</name>
    <dbReference type="NCBI Taxonomy" id="489703"/>
    <lineage>
        <taxon>Bacteria</taxon>
        <taxon>Pseudomonadati</taxon>
        <taxon>Pseudomonadota</taxon>
        <taxon>Gammaproteobacteria</taxon>
        <taxon>Nevskiales</taxon>
        <taxon>Nevskiaceae</taxon>
        <taxon>Solimonas</taxon>
    </lineage>
</organism>
<dbReference type="EMBL" id="FOFS01000012">
    <property type="protein sequence ID" value="SEQ93029.1"/>
    <property type="molecule type" value="Genomic_DNA"/>
</dbReference>
<evidence type="ECO:0000256" key="6">
    <source>
        <dbReference type="ARBA" id="ARBA00022840"/>
    </source>
</evidence>
<dbReference type="InterPro" id="IPR036615">
    <property type="entry name" value="Mur_ligase_C_dom_sf"/>
</dbReference>
<evidence type="ECO:0000256" key="1">
    <source>
        <dbReference type="ARBA" id="ARBA00004496"/>
    </source>
</evidence>
<dbReference type="GO" id="GO:0051301">
    <property type="term" value="P:cell division"/>
    <property type="evidence" value="ECO:0007669"/>
    <property type="project" value="UniProtKB-KW"/>
</dbReference>
<dbReference type="Gene3D" id="3.40.1190.10">
    <property type="entry name" value="Mur-like, catalytic domain"/>
    <property type="match status" value="1"/>
</dbReference>
<evidence type="ECO:0000313" key="12">
    <source>
        <dbReference type="Proteomes" id="UP000199233"/>
    </source>
</evidence>
<dbReference type="EC" id="6.3.2.9" evidence="7 8"/>
<dbReference type="HAMAP" id="MF_00639">
    <property type="entry name" value="MurD"/>
    <property type="match status" value="1"/>
</dbReference>
<dbReference type="SUPFAM" id="SSF51984">
    <property type="entry name" value="MurCD N-terminal domain"/>
    <property type="match status" value="1"/>
</dbReference>
<dbReference type="Pfam" id="PF02875">
    <property type="entry name" value="Mur_ligase_C"/>
    <property type="match status" value="1"/>
</dbReference>
<dbReference type="InterPro" id="IPR004101">
    <property type="entry name" value="Mur_ligase_C"/>
</dbReference>
<keyword evidence="7 8" id="KW-0132">Cell division</keyword>
<keyword evidence="12" id="KW-1185">Reference proteome</keyword>
<dbReference type="Pfam" id="PF08245">
    <property type="entry name" value="Mur_ligase_M"/>
    <property type="match status" value="1"/>
</dbReference>
<dbReference type="GO" id="GO:0009252">
    <property type="term" value="P:peptidoglycan biosynthetic process"/>
    <property type="evidence" value="ECO:0007669"/>
    <property type="project" value="UniProtKB-UniRule"/>
</dbReference>
<evidence type="ECO:0000256" key="4">
    <source>
        <dbReference type="ARBA" id="ARBA00022598"/>
    </source>
</evidence>
<feature type="domain" description="Mur ligase central" evidence="10">
    <location>
        <begin position="121"/>
        <end position="298"/>
    </location>
</feature>
<dbReference type="GO" id="GO:0008764">
    <property type="term" value="F:UDP-N-acetylmuramoylalanine-D-glutamate ligase activity"/>
    <property type="evidence" value="ECO:0007669"/>
    <property type="project" value="UniProtKB-UniRule"/>
</dbReference>
<keyword evidence="3 7" id="KW-0963">Cytoplasm</keyword>
<dbReference type="InterPro" id="IPR036565">
    <property type="entry name" value="Mur-like_cat_sf"/>
</dbReference>
<dbReference type="InterPro" id="IPR005762">
    <property type="entry name" value="MurD"/>
</dbReference>
<gene>
    <name evidence="7" type="primary">murD</name>
    <name evidence="11" type="ORF">SAMN04488038_112178</name>
</gene>
<dbReference type="UniPathway" id="UPA00219"/>
<comment type="subcellular location">
    <subcellularLocation>
        <location evidence="1 7 8">Cytoplasm</location>
    </subcellularLocation>
</comment>
<evidence type="ECO:0000256" key="3">
    <source>
        <dbReference type="ARBA" id="ARBA00022490"/>
    </source>
</evidence>
<dbReference type="SUPFAM" id="SSF53623">
    <property type="entry name" value="MurD-like peptide ligases, catalytic domain"/>
    <property type="match status" value="1"/>
</dbReference>
<evidence type="ECO:0000256" key="7">
    <source>
        <dbReference type="HAMAP-Rule" id="MF_00639"/>
    </source>
</evidence>
<name>A0A1H9K1S5_9GAMM</name>
<accession>A0A1H9K1S5</accession>
<keyword evidence="7 8" id="KW-0573">Peptidoglycan synthesis</keyword>
<evidence type="ECO:0000256" key="8">
    <source>
        <dbReference type="RuleBase" id="RU003664"/>
    </source>
</evidence>
<dbReference type="GO" id="GO:0008360">
    <property type="term" value="P:regulation of cell shape"/>
    <property type="evidence" value="ECO:0007669"/>
    <property type="project" value="UniProtKB-KW"/>
</dbReference>
<dbReference type="SUPFAM" id="SSF53244">
    <property type="entry name" value="MurD-like peptide ligases, peptide-binding domain"/>
    <property type="match status" value="1"/>
</dbReference>
<protein>
    <recommendedName>
        <fullName evidence="7 8">UDP-N-acetylmuramoylalanine--D-glutamate ligase</fullName>
        <ecNumber evidence="7 8">6.3.2.9</ecNumber>
    </recommendedName>
    <alternativeName>
        <fullName evidence="7">D-glutamic acid-adding enzyme</fullName>
    </alternativeName>
    <alternativeName>
        <fullName evidence="7">UDP-N-acetylmuramoyl-L-alanyl-D-glutamate synthetase</fullName>
    </alternativeName>
</protein>
<dbReference type="PANTHER" id="PTHR43692:SF1">
    <property type="entry name" value="UDP-N-ACETYLMURAMOYLALANINE--D-GLUTAMATE LIGASE"/>
    <property type="match status" value="1"/>
</dbReference>
<reference evidence="12" key="1">
    <citation type="submission" date="2016-10" db="EMBL/GenBank/DDBJ databases">
        <authorList>
            <person name="Varghese N."/>
            <person name="Submissions S."/>
        </authorList>
    </citation>
    <scope>NUCLEOTIDE SEQUENCE [LARGE SCALE GENOMIC DNA]</scope>
    <source>
        <strain evidence="12">DSM 25927</strain>
    </source>
</reference>
<sequence>MLEYQGQSILIVGLGASGASSLRHLAPLGARLTVTDSRATPPGVDALRTQYPDVRFVLGGFAAPQPLSQFKLAVVSPGVSLDEPFVRELAAAGVAIIGDIELFARALQAQASGSAPQVVAITGSNGKSTTTTLVGEMAKAAGLRVAVGGNLGLPALDLLAADIELYVLELSSFQLETTHSLRCKAAAFLNLSQDHLDRHGSMAHYGDVKARIFEGCETAVVNREDPATWRASAATRTLSFGVNDAAEGQYGLRQIESDAWLCAPDPQTHLTAQALRLADLKIFGLHNAANALAALALADAAGIAREASLRALREFKGLAHRCEFVASVAGVDYFNDSKGTNVGSTLAALLGLPAPIVWLGGGQGKGQSFIELRAALAQKSRAAVLFGEDAARIEADVSGAAPIYREPDLRAALARARTLAQPGDRVLLSPACASFDQFKSYVDRGEQFRAAVRELEA</sequence>
<evidence type="ECO:0000259" key="9">
    <source>
        <dbReference type="Pfam" id="PF02875"/>
    </source>
</evidence>
<dbReference type="PANTHER" id="PTHR43692">
    <property type="entry name" value="UDP-N-ACETYLMURAMOYLALANINE--D-GLUTAMATE LIGASE"/>
    <property type="match status" value="1"/>
</dbReference>
<evidence type="ECO:0000259" key="10">
    <source>
        <dbReference type="Pfam" id="PF08245"/>
    </source>
</evidence>
<dbReference type="GO" id="GO:0071555">
    <property type="term" value="P:cell wall organization"/>
    <property type="evidence" value="ECO:0007669"/>
    <property type="project" value="UniProtKB-KW"/>
</dbReference>
<evidence type="ECO:0000313" key="11">
    <source>
        <dbReference type="EMBL" id="SEQ93029.1"/>
    </source>
</evidence>
<comment type="function">
    <text evidence="7 8">Cell wall formation. Catalyzes the addition of glutamate to the nucleotide precursor UDP-N-acetylmuramoyl-L-alanine (UMA).</text>
</comment>
<dbReference type="Gene3D" id="3.90.190.20">
    <property type="entry name" value="Mur ligase, C-terminal domain"/>
    <property type="match status" value="1"/>
</dbReference>
<dbReference type="RefSeq" id="WP_177189030.1">
    <property type="nucleotide sequence ID" value="NZ_FOFS01000012.1"/>
</dbReference>
<dbReference type="GO" id="GO:0005737">
    <property type="term" value="C:cytoplasm"/>
    <property type="evidence" value="ECO:0007669"/>
    <property type="project" value="UniProtKB-SubCell"/>
</dbReference>